<name>A0A1S4BSQ6_TOBAC</name>
<dbReference type="GO" id="GO:0009658">
    <property type="term" value="P:chloroplast organization"/>
    <property type="evidence" value="ECO:0000318"/>
    <property type="project" value="GO_Central"/>
</dbReference>
<dbReference type="PaxDb" id="4097-A0A1S4BSQ6"/>
<evidence type="ECO:0000313" key="4">
    <source>
        <dbReference type="Proteomes" id="UP000790787"/>
    </source>
</evidence>
<sequence length="392" mass="44910">MKIPKGNVRKCTRSIPLLPPALALMFGLGSNGATKHLFSIRFQLFYSTAAATSRANTLVDFLVNSLGFSNKEAISTSSKVTRSRLRNYEPHLLLDLFRKVGMNKAQIKTLVSSSPEVLFSHIDKNLKPKIKVLQELGLSGSDLVTFINKSDFLTRGLHTTIKPSLDYLREYLGSYDAVARVVKKEPRLLSNNLPKVIPPNILLLQNLGFSRVDIETVFHRRPRYLLNNPEWLERVVNQAEKNFNVPRESRMFLHAIEALVSLDESKLERKLDIFRSFGWSDSDISAMVRKLPYCLTSSEAKINITLKFFMNELGYEPSYLASHAPLLKYSMEKRVKPRNENLKFLQENQLIKGKLSLYTAVSSPESRFRKKYVLPFKEKMPELYDLYIKNTS</sequence>
<keyword evidence="4" id="KW-1185">Reference proteome</keyword>
<keyword evidence="2" id="KW-0806">Transcription termination</keyword>
<dbReference type="KEGG" id="nta:107811422"/>
<evidence type="ECO:0000256" key="1">
    <source>
        <dbReference type="ARBA" id="ARBA00007692"/>
    </source>
</evidence>
<dbReference type="Gene3D" id="1.25.70.10">
    <property type="entry name" value="Transcription termination factor 3, mitochondrial"/>
    <property type="match status" value="2"/>
</dbReference>
<keyword evidence="3" id="KW-0809">Transit peptide</keyword>
<protein>
    <submittedName>
        <fullName evidence="5">Transcription termination factor MTERF8, chloroplastic-like</fullName>
    </submittedName>
</protein>
<dbReference type="GeneID" id="107811422"/>
<proteinExistence type="inferred from homology"/>
<dbReference type="PANTHER" id="PTHR13068:SF127">
    <property type="entry name" value="MITOCHONDRIAL TRANSCRIPTION TERMINATION FACTOR"/>
    <property type="match status" value="1"/>
</dbReference>
<dbReference type="SMART" id="SM00733">
    <property type="entry name" value="Mterf"/>
    <property type="match status" value="6"/>
</dbReference>
<organism evidence="4 5">
    <name type="scientific">Nicotiana tabacum</name>
    <name type="common">Common tobacco</name>
    <dbReference type="NCBI Taxonomy" id="4097"/>
    <lineage>
        <taxon>Eukaryota</taxon>
        <taxon>Viridiplantae</taxon>
        <taxon>Streptophyta</taxon>
        <taxon>Embryophyta</taxon>
        <taxon>Tracheophyta</taxon>
        <taxon>Spermatophyta</taxon>
        <taxon>Magnoliopsida</taxon>
        <taxon>eudicotyledons</taxon>
        <taxon>Gunneridae</taxon>
        <taxon>Pentapetalae</taxon>
        <taxon>asterids</taxon>
        <taxon>lamiids</taxon>
        <taxon>Solanales</taxon>
        <taxon>Solanaceae</taxon>
        <taxon>Nicotianoideae</taxon>
        <taxon>Nicotianeae</taxon>
        <taxon>Nicotiana</taxon>
    </lineage>
</organism>
<dbReference type="FunFam" id="1.25.70.10:FF:000001">
    <property type="entry name" value="Mitochondrial transcription termination factor-like"/>
    <property type="match status" value="1"/>
</dbReference>
<dbReference type="RefSeq" id="XP_016491833.1">
    <property type="nucleotide sequence ID" value="XM_016636347.2"/>
</dbReference>
<evidence type="ECO:0000256" key="2">
    <source>
        <dbReference type="ARBA" id="ARBA00022472"/>
    </source>
</evidence>
<dbReference type="Proteomes" id="UP000790787">
    <property type="component" value="Chromosome 4"/>
</dbReference>
<evidence type="ECO:0000313" key="5">
    <source>
        <dbReference type="RefSeq" id="XP_016491833.1"/>
    </source>
</evidence>
<dbReference type="GO" id="GO:0009507">
    <property type="term" value="C:chloroplast"/>
    <property type="evidence" value="ECO:0000318"/>
    <property type="project" value="GO_Central"/>
</dbReference>
<reference evidence="5" key="2">
    <citation type="submission" date="2025-08" db="UniProtKB">
        <authorList>
            <consortium name="RefSeq"/>
        </authorList>
    </citation>
    <scope>IDENTIFICATION</scope>
    <source>
        <tissue evidence="5">Leaf</tissue>
    </source>
</reference>
<dbReference type="InterPro" id="IPR038538">
    <property type="entry name" value="MTERF_sf"/>
</dbReference>
<dbReference type="InterPro" id="IPR003690">
    <property type="entry name" value="MTERF"/>
</dbReference>
<dbReference type="OrthoDB" id="637682at2759"/>
<comment type="similarity">
    <text evidence="1">Belongs to the mTERF family.</text>
</comment>
<keyword evidence="2" id="KW-0805">Transcription regulation</keyword>
<accession>A0A1S4BSQ6</accession>
<gene>
    <name evidence="5" type="primary">LOC107811422</name>
</gene>
<evidence type="ECO:0000256" key="3">
    <source>
        <dbReference type="ARBA" id="ARBA00022946"/>
    </source>
</evidence>
<keyword evidence="2" id="KW-0804">Transcription</keyword>
<dbReference type="GO" id="GO:0003676">
    <property type="term" value="F:nucleic acid binding"/>
    <property type="evidence" value="ECO:0007669"/>
    <property type="project" value="InterPro"/>
</dbReference>
<dbReference type="OMA" id="HIEDRCE"/>
<dbReference type="AlphaFoldDB" id="A0A1S4BSQ6"/>
<dbReference type="RefSeq" id="XP_016491833.1">
    <property type="nucleotide sequence ID" value="XM_016636347.1"/>
</dbReference>
<reference evidence="4" key="1">
    <citation type="journal article" date="2014" name="Nat. Commun.">
        <title>The tobacco genome sequence and its comparison with those of tomato and potato.</title>
        <authorList>
            <person name="Sierro N."/>
            <person name="Battey J.N."/>
            <person name="Ouadi S."/>
            <person name="Bakaher N."/>
            <person name="Bovet L."/>
            <person name="Willig A."/>
            <person name="Goepfert S."/>
            <person name="Peitsch M.C."/>
            <person name="Ivanov N.V."/>
        </authorList>
    </citation>
    <scope>NUCLEOTIDE SEQUENCE [LARGE SCALE GENOMIC DNA]</scope>
</reference>
<dbReference type="Pfam" id="PF02536">
    <property type="entry name" value="mTERF"/>
    <property type="match status" value="1"/>
</dbReference>
<dbReference type="GO" id="GO:0006353">
    <property type="term" value="P:DNA-templated transcription termination"/>
    <property type="evidence" value="ECO:0007669"/>
    <property type="project" value="UniProtKB-KW"/>
</dbReference>
<dbReference type="PANTHER" id="PTHR13068">
    <property type="entry name" value="CGI-12 PROTEIN-RELATED"/>
    <property type="match status" value="1"/>
</dbReference>